<reference evidence="4" key="1">
    <citation type="submission" date="2016-09" db="EMBL/GenBank/DDBJ databases">
        <authorList>
            <person name="Varghese N."/>
            <person name="Submissions S."/>
        </authorList>
    </citation>
    <scope>NUCLEOTIDE SEQUENCE [LARGE SCALE GENOMIC DNA]</scope>
    <source>
        <strain evidence="4">ANC 4422</strain>
    </source>
</reference>
<name>A0A1G6HWA9_9GAMM</name>
<dbReference type="Proteomes" id="UP000242501">
    <property type="component" value="Unassembled WGS sequence"/>
</dbReference>
<keyword evidence="4" id="KW-1185">Reference proteome</keyword>
<evidence type="ECO:0000313" key="3">
    <source>
        <dbReference type="EMBL" id="SDB98494.1"/>
    </source>
</evidence>
<feature type="coiled-coil region" evidence="1">
    <location>
        <begin position="254"/>
        <end position="320"/>
    </location>
</feature>
<accession>A0A1G6HWA9</accession>
<proteinExistence type="predicted"/>
<feature type="domain" description="LysM" evidence="2">
    <location>
        <begin position="179"/>
        <end position="235"/>
    </location>
</feature>
<dbReference type="AlphaFoldDB" id="A0A1G6HWA9"/>
<dbReference type="Gene3D" id="3.10.350.10">
    <property type="entry name" value="LysM domain"/>
    <property type="match status" value="1"/>
</dbReference>
<keyword evidence="1" id="KW-0175">Coiled coil</keyword>
<organism evidence="3 4">
    <name type="scientific">Acinetobacter boissieri</name>
    <dbReference type="NCBI Taxonomy" id="1219383"/>
    <lineage>
        <taxon>Bacteria</taxon>
        <taxon>Pseudomonadati</taxon>
        <taxon>Pseudomonadota</taxon>
        <taxon>Gammaproteobacteria</taxon>
        <taxon>Moraxellales</taxon>
        <taxon>Moraxellaceae</taxon>
        <taxon>Acinetobacter</taxon>
    </lineage>
</organism>
<dbReference type="InterPro" id="IPR036779">
    <property type="entry name" value="LysM_dom_sf"/>
</dbReference>
<evidence type="ECO:0000259" key="2">
    <source>
        <dbReference type="PROSITE" id="PS51782"/>
    </source>
</evidence>
<gene>
    <name evidence="3" type="ORF">SAMN05421733_10777</name>
</gene>
<dbReference type="Pfam" id="PF25800">
    <property type="entry name" value="FimV_N"/>
    <property type="match status" value="1"/>
</dbReference>
<evidence type="ECO:0000313" key="4">
    <source>
        <dbReference type="Proteomes" id="UP000242501"/>
    </source>
</evidence>
<protein>
    <recommendedName>
        <fullName evidence="2">LysM domain-containing protein</fullName>
    </recommendedName>
</protein>
<dbReference type="PROSITE" id="PS51782">
    <property type="entry name" value="LYSM"/>
    <property type="match status" value="1"/>
</dbReference>
<dbReference type="InterPro" id="IPR057840">
    <property type="entry name" value="FimV_N"/>
</dbReference>
<evidence type="ECO:0000256" key="1">
    <source>
        <dbReference type="SAM" id="Coils"/>
    </source>
</evidence>
<sequence length="324" mass="36702">MIDAMALPQKFCLTLLLTCFLAKTSYALVLGQPVIQSTKEQLLYMEVPYSEATNIKSIRVNIEDDDEISKLGINSKDMGFVVRKNGANFGIIVVTSNKPIRSPRINFVLKVTESDMPYLKRINIPFKVSGTNTTTDPHNEEKTLSPIALNTNENKVASKNTDPDNVNSVNVDHSNDVKFIYRVKPQDTLWSISAKIATQTGEKLDDIAKKIKADNPTAFTRQNMNHIKSGVRINIWGPEQIKEVLQKSTMIPVANKATERNDQLSEDIQKELLQTKARIRALEHEISRLQREMKQRNAKFDVINGKINDLRQQIKQLNEKNARS</sequence>
<dbReference type="InterPro" id="IPR018392">
    <property type="entry name" value="LysM"/>
</dbReference>
<dbReference type="EMBL" id="FMYL01000007">
    <property type="protein sequence ID" value="SDB98494.1"/>
    <property type="molecule type" value="Genomic_DNA"/>
</dbReference>
<dbReference type="STRING" id="1219383.SAMN05421733_10777"/>